<accession>A0ABY7ADJ3</accession>
<dbReference type="Pfam" id="PF01636">
    <property type="entry name" value="APH"/>
    <property type="match status" value="1"/>
</dbReference>
<proteinExistence type="predicted"/>
<gene>
    <name evidence="2" type="ORF">OW255_18945</name>
</gene>
<keyword evidence="3" id="KW-1185">Reference proteome</keyword>
<sequence>MTNHLFQFDIHDWSTWGEVYCSKEEFTPLIQYIFECEGLEFQALQNCKPGTNGVFRVGEYVIKVFVPLESGYDSLPDYRAELFAMERANEVGVSVPKLIAKGQIQDKYLFRYLIMECVKGENLGEIKDTLGREQKLEIGKKLRDIVRGWATPCENFNGVDAIGRTLRSKRWEEASDEIKNAQKKFLEGLKKESSVFVHGDLTEDNLMVDQSGKLTVIDFADSLIAPGIYEDMTLICDAFHFDRDFLEGYYGKISTEELTEKCMGAILCHEYGYHVVKSMFGPVADLRELRDKIVEQLTDSSTERK</sequence>
<dbReference type="PANTHER" id="PTHR21310">
    <property type="entry name" value="AMINOGLYCOSIDE PHOSPHOTRANSFERASE-RELATED-RELATED"/>
    <property type="match status" value="1"/>
</dbReference>
<dbReference type="Gene3D" id="3.90.1200.10">
    <property type="match status" value="1"/>
</dbReference>
<dbReference type="InterPro" id="IPR051678">
    <property type="entry name" value="AGP_Transferase"/>
</dbReference>
<feature type="domain" description="Aminoglycoside phosphotransferase" evidence="1">
    <location>
        <begin position="58"/>
        <end position="238"/>
    </location>
</feature>
<reference evidence="2" key="1">
    <citation type="submission" date="2022-11" db="EMBL/GenBank/DDBJ databases">
        <title>Lacrimispora xylanolytica sy1, complete genome.</title>
        <authorList>
            <person name="Choi S."/>
        </authorList>
    </citation>
    <scope>NUCLEOTIDE SEQUENCE</scope>
    <source>
        <strain evidence="2">Sy1</strain>
    </source>
</reference>
<dbReference type="RefSeq" id="WP_268114982.1">
    <property type="nucleotide sequence ID" value="NZ_CP113524.1"/>
</dbReference>
<evidence type="ECO:0000259" key="1">
    <source>
        <dbReference type="Pfam" id="PF01636"/>
    </source>
</evidence>
<protein>
    <submittedName>
        <fullName evidence="2">Aminoglycoside phosphotransferase family protein</fullName>
    </submittedName>
</protein>
<name>A0ABY7ADJ3_9FIRM</name>
<dbReference type="Proteomes" id="UP001163115">
    <property type="component" value="Chromosome"/>
</dbReference>
<dbReference type="InterPro" id="IPR016259">
    <property type="entry name" value="Hygromycin-B_Kinase"/>
</dbReference>
<dbReference type="PIRSF" id="PIRSF000707">
    <property type="entry name" value="Hygromycin-B_kinase"/>
    <property type="match status" value="1"/>
</dbReference>
<dbReference type="SUPFAM" id="SSF56112">
    <property type="entry name" value="Protein kinase-like (PK-like)"/>
    <property type="match status" value="1"/>
</dbReference>
<evidence type="ECO:0000313" key="3">
    <source>
        <dbReference type="Proteomes" id="UP001163115"/>
    </source>
</evidence>
<dbReference type="InterPro" id="IPR002575">
    <property type="entry name" value="Aminoglycoside_PTrfase"/>
</dbReference>
<organism evidence="2 3">
    <name type="scientific">Lacrimispora xylanolytica</name>
    <dbReference type="NCBI Taxonomy" id="29375"/>
    <lineage>
        <taxon>Bacteria</taxon>
        <taxon>Bacillati</taxon>
        <taxon>Bacillota</taxon>
        <taxon>Clostridia</taxon>
        <taxon>Lachnospirales</taxon>
        <taxon>Lachnospiraceae</taxon>
        <taxon>Lacrimispora</taxon>
    </lineage>
</organism>
<dbReference type="EMBL" id="CP113524">
    <property type="protein sequence ID" value="WAJ23608.1"/>
    <property type="molecule type" value="Genomic_DNA"/>
</dbReference>
<evidence type="ECO:0000313" key="2">
    <source>
        <dbReference type="EMBL" id="WAJ23608.1"/>
    </source>
</evidence>
<dbReference type="InterPro" id="IPR011009">
    <property type="entry name" value="Kinase-like_dom_sf"/>
</dbReference>